<evidence type="ECO:0000256" key="5">
    <source>
        <dbReference type="ARBA" id="ARBA00023015"/>
    </source>
</evidence>
<keyword evidence="2" id="KW-0217">Developmental protein</keyword>
<evidence type="ECO:0000256" key="8">
    <source>
        <dbReference type="ARBA" id="ARBA00023242"/>
    </source>
</evidence>
<keyword evidence="7" id="KW-0804">Transcription</keyword>
<evidence type="ECO:0000259" key="12">
    <source>
        <dbReference type="PROSITE" id="PS51054"/>
    </source>
</evidence>
<dbReference type="Pfam" id="PF07527">
    <property type="entry name" value="Hairy_orange"/>
    <property type="match status" value="1"/>
</dbReference>
<sequence>MDHSSSHNAPLHWGYSGASSASSWTPSSRSIKRPLSESDDCDEIFSEESSKEQCSSPGDTDSCQMLSRKKRRGVIEKKRRDRINTSLSELKRLVPSAFEKQGSAKLEKAEILQMTVDHLKMIHAKGLDALAYDPHKYAMDYHGMGFRECVAEVIRYLERIEGLDMQNPLRLRLTSHLQCCAAQRELATKQATATTPWTYTASQPYPPLNSLPPSPAANHAPIGNLGIHQQPSSSLHHQNMHHELAPFDISTTCAQTTASPADAAARLAPVTTVLTPLTTTSSSALGYSPHQYPPNSFSVPTSTHHQNYNQNNTATQGMKPYRPWGAEVAY</sequence>
<dbReference type="PROSITE" id="PS51054">
    <property type="entry name" value="ORANGE"/>
    <property type="match status" value="1"/>
</dbReference>
<dbReference type="InterPro" id="IPR050370">
    <property type="entry name" value="HES_HEY"/>
</dbReference>
<dbReference type="SUPFAM" id="SSF47459">
    <property type="entry name" value="HLH, helix-loop-helix DNA-binding domain"/>
    <property type="match status" value="1"/>
</dbReference>
<evidence type="ECO:0000256" key="4">
    <source>
        <dbReference type="ARBA" id="ARBA00022976"/>
    </source>
</evidence>
<dbReference type="Pfam" id="PF00010">
    <property type="entry name" value="HLH"/>
    <property type="match status" value="1"/>
</dbReference>
<dbReference type="SUPFAM" id="SSF158457">
    <property type="entry name" value="Orange domain-like"/>
    <property type="match status" value="1"/>
</dbReference>
<dbReference type="GO" id="GO:0032502">
    <property type="term" value="P:developmental process"/>
    <property type="evidence" value="ECO:0007669"/>
    <property type="project" value="UniProtKB-ARBA"/>
</dbReference>
<dbReference type="Gene3D" id="4.10.280.10">
    <property type="entry name" value="Helix-loop-helix DNA-binding domain"/>
    <property type="match status" value="1"/>
</dbReference>
<evidence type="ECO:0000256" key="6">
    <source>
        <dbReference type="ARBA" id="ARBA00023125"/>
    </source>
</evidence>
<comment type="caution">
    <text evidence="13">The sequence shown here is derived from an EMBL/GenBank/DDBJ whole genome shotgun (WGS) entry which is preliminary data.</text>
</comment>
<keyword evidence="5" id="KW-0805">Transcription regulation</keyword>
<keyword evidence="6" id="KW-0238">DNA-binding</keyword>
<dbReference type="SMART" id="SM00511">
    <property type="entry name" value="ORANGE"/>
    <property type="match status" value="1"/>
</dbReference>
<accession>A0A8K0D8U2</accession>
<comment type="similarity">
    <text evidence="9">Belongs to the HEY family.</text>
</comment>
<dbReference type="GO" id="GO:0007219">
    <property type="term" value="P:Notch signaling pathway"/>
    <property type="evidence" value="ECO:0007669"/>
    <property type="project" value="UniProtKB-KW"/>
</dbReference>
<dbReference type="FunFam" id="4.10.280.10:FF:000012">
    <property type="entry name" value="hairy/enhancer-of-split related with YRPW motif protein 1"/>
    <property type="match status" value="1"/>
</dbReference>
<keyword evidence="14" id="KW-1185">Reference proteome</keyword>
<dbReference type="InterPro" id="IPR011598">
    <property type="entry name" value="bHLH_dom"/>
</dbReference>
<evidence type="ECO:0000313" key="13">
    <source>
        <dbReference type="EMBL" id="KAF2901583.1"/>
    </source>
</evidence>
<dbReference type="GO" id="GO:0046983">
    <property type="term" value="F:protein dimerization activity"/>
    <property type="evidence" value="ECO:0007669"/>
    <property type="project" value="InterPro"/>
</dbReference>
<organism evidence="13 14">
    <name type="scientific">Ignelater luminosus</name>
    <name type="common">Cucubano</name>
    <name type="synonym">Pyrophorus luminosus</name>
    <dbReference type="NCBI Taxonomy" id="2038154"/>
    <lineage>
        <taxon>Eukaryota</taxon>
        <taxon>Metazoa</taxon>
        <taxon>Ecdysozoa</taxon>
        <taxon>Arthropoda</taxon>
        <taxon>Hexapoda</taxon>
        <taxon>Insecta</taxon>
        <taxon>Pterygota</taxon>
        <taxon>Neoptera</taxon>
        <taxon>Endopterygota</taxon>
        <taxon>Coleoptera</taxon>
        <taxon>Polyphaga</taxon>
        <taxon>Elateriformia</taxon>
        <taxon>Elateroidea</taxon>
        <taxon>Elateridae</taxon>
        <taxon>Agrypninae</taxon>
        <taxon>Pyrophorini</taxon>
        <taxon>Ignelater</taxon>
    </lineage>
</organism>
<dbReference type="GO" id="GO:0006355">
    <property type="term" value="P:regulation of DNA-templated transcription"/>
    <property type="evidence" value="ECO:0007669"/>
    <property type="project" value="InterPro"/>
</dbReference>
<keyword evidence="3" id="KW-0678">Repressor</keyword>
<evidence type="ECO:0000313" key="14">
    <source>
        <dbReference type="Proteomes" id="UP000801492"/>
    </source>
</evidence>
<dbReference type="PROSITE" id="PS50888">
    <property type="entry name" value="BHLH"/>
    <property type="match status" value="1"/>
</dbReference>
<keyword evidence="4" id="KW-0914">Notch signaling pathway</keyword>
<feature type="compositionally biased region" description="Acidic residues" evidence="10">
    <location>
        <begin position="37"/>
        <end position="46"/>
    </location>
</feature>
<evidence type="ECO:0000256" key="10">
    <source>
        <dbReference type="SAM" id="MobiDB-lite"/>
    </source>
</evidence>
<feature type="compositionally biased region" description="Low complexity" evidence="10">
    <location>
        <begin position="16"/>
        <end position="29"/>
    </location>
</feature>
<feature type="domain" description="BHLH" evidence="11">
    <location>
        <begin position="67"/>
        <end position="122"/>
    </location>
</feature>
<dbReference type="PANTHER" id="PTHR10985">
    <property type="entry name" value="BASIC HELIX-LOOP-HELIX TRANSCRIPTION FACTOR, HES-RELATED"/>
    <property type="match status" value="1"/>
</dbReference>
<name>A0A8K0D8U2_IGNLU</name>
<feature type="domain" description="Orange" evidence="12">
    <location>
        <begin position="145"/>
        <end position="177"/>
    </location>
</feature>
<evidence type="ECO:0000256" key="2">
    <source>
        <dbReference type="ARBA" id="ARBA00022473"/>
    </source>
</evidence>
<dbReference type="OrthoDB" id="6371181at2759"/>
<feature type="compositionally biased region" description="Polar residues" evidence="10">
    <location>
        <begin position="52"/>
        <end position="64"/>
    </location>
</feature>
<keyword evidence="8" id="KW-0539">Nucleus</keyword>
<evidence type="ECO:0000256" key="7">
    <source>
        <dbReference type="ARBA" id="ARBA00023163"/>
    </source>
</evidence>
<evidence type="ECO:0000256" key="9">
    <source>
        <dbReference type="ARBA" id="ARBA00038262"/>
    </source>
</evidence>
<dbReference type="InterPro" id="IPR036638">
    <property type="entry name" value="HLH_DNA-bd_sf"/>
</dbReference>
<dbReference type="CDD" id="cd19748">
    <property type="entry name" value="bHLH-O_HEY1"/>
    <property type="match status" value="1"/>
</dbReference>
<proteinExistence type="inferred from homology"/>
<dbReference type="GO" id="GO:0003677">
    <property type="term" value="F:DNA binding"/>
    <property type="evidence" value="ECO:0007669"/>
    <property type="project" value="UniProtKB-KW"/>
</dbReference>
<dbReference type="Gene3D" id="6.10.250.980">
    <property type="match status" value="1"/>
</dbReference>
<protein>
    <recommendedName>
        <fullName evidence="15">Hairy/enhancer-of-split related with YRPW motif protein</fullName>
    </recommendedName>
</protein>
<evidence type="ECO:0000256" key="1">
    <source>
        <dbReference type="ARBA" id="ARBA00004123"/>
    </source>
</evidence>
<comment type="subcellular location">
    <subcellularLocation>
        <location evidence="1">Nucleus</location>
    </subcellularLocation>
</comment>
<feature type="region of interest" description="Disordered" evidence="10">
    <location>
        <begin position="1"/>
        <end position="64"/>
    </location>
</feature>
<dbReference type="Proteomes" id="UP000801492">
    <property type="component" value="Unassembled WGS sequence"/>
</dbReference>
<dbReference type="AlphaFoldDB" id="A0A8K0D8U2"/>
<dbReference type="EMBL" id="VTPC01001546">
    <property type="protein sequence ID" value="KAF2901583.1"/>
    <property type="molecule type" value="Genomic_DNA"/>
</dbReference>
<evidence type="ECO:0008006" key="15">
    <source>
        <dbReference type="Google" id="ProtNLM"/>
    </source>
</evidence>
<dbReference type="InterPro" id="IPR003650">
    <property type="entry name" value="Orange_dom"/>
</dbReference>
<reference evidence="13" key="1">
    <citation type="submission" date="2019-08" db="EMBL/GenBank/DDBJ databases">
        <title>The genome of the North American firefly Photinus pyralis.</title>
        <authorList>
            <consortium name="Photinus pyralis genome working group"/>
            <person name="Fallon T.R."/>
            <person name="Sander Lower S.E."/>
            <person name="Weng J.-K."/>
        </authorList>
    </citation>
    <scope>NUCLEOTIDE SEQUENCE</scope>
    <source>
        <strain evidence="13">TRF0915ILg1</strain>
        <tissue evidence="13">Whole body</tissue>
    </source>
</reference>
<evidence type="ECO:0000259" key="11">
    <source>
        <dbReference type="PROSITE" id="PS50888"/>
    </source>
</evidence>
<dbReference type="GO" id="GO:0005634">
    <property type="term" value="C:nucleus"/>
    <property type="evidence" value="ECO:0007669"/>
    <property type="project" value="UniProtKB-SubCell"/>
</dbReference>
<dbReference type="SMART" id="SM00353">
    <property type="entry name" value="HLH"/>
    <property type="match status" value="1"/>
</dbReference>
<gene>
    <name evidence="13" type="ORF">ILUMI_04612</name>
</gene>
<evidence type="ECO:0000256" key="3">
    <source>
        <dbReference type="ARBA" id="ARBA00022491"/>
    </source>
</evidence>